<feature type="compositionally biased region" description="Polar residues" evidence="1">
    <location>
        <begin position="50"/>
        <end position="60"/>
    </location>
</feature>
<name>A0A2X0NFV4_9BASI</name>
<feature type="compositionally biased region" description="Polar residues" evidence="1">
    <location>
        <begin position="86"/>
        <end position="95"/>
    </location>
</feature>
<dbReference type="AlphaFoldDB" id="A0A2X0NFV4"/>
<feature type="compositionally biased region" description="Basic and acidic residues" evidence="1">
    <location>
        <begin position="39"/>
        <end position="49"/>
    </location>
</feature>
<evidence type="ECO:0000313" key="2">
    <source>
        <dbReference type="EMBL" id="SCZ98370.1"/>
    </source>
</evidence>
<feature type="compositionally biased region" description="Basic and acidic residues" evidence="1">
    <location>
        <begin position="16"/>
        <end position="29"/>
    </location>
</feature>
<gene>
    <name evidence="2" type="ORF">BZ3500_MVSOF-1268-A1-R1_CHR3-2G06325</name>
</gene>
<keyword evidence="3" id="KW-1185">Reference proteome</keyword>
<evidence type="ECO:0000256" key="1">
    <source>
        <dbReference type="SAM" id="MobiDB-lite"/>
    </source>
</evidence>
<proteinExistence type="predicted"/>
<evidence type="ECO:0000313" key="3">
    <source>
        <dbReference type="Proteomes" id="UP000249723"/>
    </source>
</evidence>
<accession>A0A2X0NFV4</accession>
<dbReference type="EMBL" id="FMWP01000095">
    <property type="protein sequence ID" value="SCZ98370.1"/>
    <property type="molecule type" value="Genomic_DNA"/>
</dbReference>
<feature type="region of interest" description="Disordered" evidence="1">
    <location>
        <begin position="1"/>
        <end position="95"/>
    </location>
</feature>
<protein>
    <submittedName>
        <fullName evidence="2">BZ3500_MvSof-1268-A1-R1_Chr3-2g06325 protein</fullName>
    </submittedName>
</protein>
<sequence>MMPPTRMKEMGNSVSKENHQSEAKDDSKSMSDPTFGGPHPDHAAQDKTNEQGSGFNTMYQSKEGEEEEKTKRSIARKMGEDCLVDTKSQQRGLRW</sequence>
<dbReference type="Proteomes" id="UP000249723">
    <property type="component" value="Unassembled WGS sequence"/>
</dbReference>
<reference evidence="3" key="1">
    <citation type="submission" date="2016-10" db="EMBL/GenBank/DDBJ databases">
        <authorList>
            <person name="Jeantristanb JTB J.-T."/>
            <person name="Ricardo R."/>
        </authorList>
    </citation>
    <scope>NUCLEOTIDE SEQUENCE [LARGE SCALE GENOMIC DNA]</scope>
</reference>
<organism evidence="2 3">
    <name type="scientific">Microbotryum saponariae</name>
    <dbReference type="NCBI Taxonomy" id="289078"/>
    <lineage>
        <taxon>Eukaryota</taxon>
        <taxon>Fungi</taxon>
        <taxon>Dikarya</taxon>
        <taxon>Basidiomycota</taxon>
        <taxon>Pucciniomycotina</taxon>
        <taxon>Microbotryomycetes</taxon>
        <taxon>Microbotryales</taxon>
        <taxon>Microbotryaceae</taxon>
        <taxon>Microbotryum</taxon>
    </lineage>
</organism>